<reference evidence="1" key="2">
    <citation type="submission" date="2020-09" db="EMBL/GenBank/DDBJ databases">
        <authorList>
            <person name="Sun Q."/>
            <person name="Zhou Y."/>
        </authorList>
    </citation>
    <scope>NUCLEOTIDE SEQUENCE</scope>
    <source>
        <strain evidence="1">CGMCC 1.15519</strain>
    </source>
</reference>
<reference evidence="1" key="1">
    <citation type="journal article" date="2014" name="Int. J. Syst. Evol. Microbiol.">
        <title>Complete genome sequence of Corynebacterium casei LMG S-19264T (=DSM 44701T), isolated from a smear-ripened cheese.</title>
        <authorList>
            <consortium name="US DOE Joint Genome Institute (JGI-PGF)"/>
            <person name="Walter F."/>
            <person name="Albersmeier A."/>
            <person name="Kalinowski J."/>
            <person name="Ruckert C."/>
        </authorList>
    </citation>
    <scope>NUCLEOTIDE SEQUENCE</scope>
    <source>
        <strain evidence="1">CGMCC 1.15519</strain>
    </source>
</reference>
<sequence length="95" mass="10075">MAGFGEDDAALVAVEKRRAEAFLEQADLVADGGLGHAEFGGGAGKIAVARRGLEDPDGGERRQLARRWTISLAYAPCLSFRWRCEAGRRKSGAAG</sequence>
<evidence type="ECO:0000313" key="1">
    <source>
        <dbReference type="EMBL" id="GGD98159.1"/>
    </source>
</evidence>
<organism evidence="1 2">
    <name type="scientific">Sandarakinorhabdus glacialis</name>
    <dbReference type="NCBI Taxonomy" id="1614636"/>
    <lineage>
        <taxon>Bacteria</taxon>
        <taxon>Pseudomonadati</taxon>
        <taxon>Pseudomonadota</taxon>
        <taxon>Alphaproteobacteria</taxon>
        <taxon>Sphingomonadales</taxon>
        <taxon>Sphingosinicellaceae</taxon>
        <taxon>Sandarakinorhabdus</taxon>
    </lineage>
</organism>
<name>A0A916ZH60_9SPHN</name>
<gene>
    <name evidence="1" type="ORF">GCM10011529_00230</name>
</gene>
<dbReference type="Proteomes" id="UP000635071">
    <property type="component" value="Unassembled WGS sequence"/>
</dbReference>
<evidence type="ECO:0000313" key="2">
    <source>
        <dbReference type="Proteomes" id="UP000635071"/>
    </source>
</evidence>
<accession>A0A916ZH60</accession>
<protein>
    <submittedName>
        <fullName evidence="1">Uncharacterized protein</fullName>
    </submittedName>
</protein>
<proteinExistence type="predicted"/>
<keyword evidence="2" id="KW-1185">Reference proteome</keyword>
<dbReference type="AlphaFoldDB" id="A0A916ZH60"/>
<comment type="caution">
    <text evidence="1">The sequence shown here is derived from an EMBL/GenBank/DDBJ whole genome shotgun (WGS) entry which is preliminary data.</text>
</comment>
<dbReference type="EMBL" id="BMJM01000001">
    <property type="protein sequence ID" value="GGD98159.1"/>
    <property type="molecule type" value="Genomic_DNA"/>
</dbReference>